<gene>
    <name evidence="1" type="ORF">ERS013165_01283</name>
</gene>
<accession>A0A655PVY1</accession>
<organism evidence="1 2">
    <name type="scientific">Vibrio cholerae</name>
    <dbReference type="NCBI Taxonomy" id="666"/>
    <lineage>
        <taxon>Bacteria</taxon>
        <taxon>Pseudomonadati</taxon>
        <taxon>Pseudomonadota</taxon>
        <taxon>Gammaproteobacteria</taxon>
        <taxon>Vibrionales</taxon>
        <taxon>Vibrionaceae</taxon>
        <taxon>Vibrio</taxon>
    </lineage>
</organism>
<evidence type="ECO:0000313" key="1">
    <source>
        <dbReference type="EMBL" id="CSA31355.1"/>
    </source>
</evidence>
<evidence type="ECO:0000313" key="2">
    <source>
        <dbReference type="Proteomes" id="UP000044806"/>
    </source>
</evidence>
<protein>
    <submittedName>
        <fullName evidence="1">Uncharacterized protein</fullName>
    </submittedName>
</protein>
<sequence>MGADKRVPRQPDTASYQSAVHPLNAHNVHLKYGVWQQTSGESWNKIYRSREPVLLGREIPRQIGVSGGYAGWLHARPQIHYLSFSLHAAVLRHVGHFPWRATPTRCALSSLIR</sequence>
<name>A0A655PVY1_VIBCL</name>
<reference evidence="1 2" key="1">
    <citation type="submission" date="2015-07" db="EMBL/GenBank/DDBJ databases">
        <authorList>
            <consortium name="Pathogen Informatics"/>
        </authorList>
    </citation>
    <scope>NUCLEOTIDE SEQUENCE [LARGE SCALE GENOMIC DNA]</scope>
    <source>
        <strain evidence="1 2">A51</strain>
    </source>
</reference>
<dbReference type="Proteomes" id="UP000044806">
    <property type="component" value="Unassembled WGS sequence"/>
</dbReference>
<proteinExistence type="predicted"/>
<dbReference type="EMBL" id="CWOW01000005">
    <property type="protein sequence ID" value="CSA31355.1"/>
    <property type="molecule type" value="Genomic_DNA"/>
</dbReference>
<dbReference type="AlphaFoldDB" id="A0A655PVY1"/>